<reference evidence="3 4" key="1">
    <citation type="submission" date="2020-12" db="EMBL/GenBank/DDBJ databases">
        <title>Salegentibacter orientalis sp. nov., isolated from costal sediment.</title>
        <authorList>
            <person name="Lian F.-B."/>
        </authorList>
    </citation>
    <scope>NUCLEOTIDE SEQUENCE [LARGE SCALE GENOMIC DNA]</scope>
    <source>
        <strain evidence="3 4">F60176</strain>
    </source>
</reference>
<dbReference type="InterPro" id="IPR008929">
    <property type="entry name" value="Chondroitin_lyas"/>
</dbReference>
<evidence type="ECO:0000256" key="1">
    <source>
        <dbReference type="ARBA" id="ARBA00004196"/>
    </source>
</evidence>
<dbReference type="SUPFAM" id="SSF48230">
    <property type="entry name" value="Chondroitin AC/alginate lyase"/>
    <property type="match status" value="1"/>
</dbReference>
<dbReference type="EMBL" id="JAEHNY010000015">
    <property type="protein sequence ID" value="MBI6121258.1"/>
    <property type="molecule type" value="Genomic_DNA"/>
</dbReference>
<keyword evidence="4" id="KW-1185">Reference proteome</keyword>
<evidence type="ECO:0000313" key="4">
    <source>
        <dbReference type="Proteomes" id="UP000635665"/>
    </source>
</evidence>
<comment type="caution">
    <text evidence="3">The sequence shown here is derived from an EMBL/GenBank/DDBJ whole genome shotgun (WGS) entry which is preliminary data.</text>
</comment>
<evidence type="ECO:0000259" key="2">
    <source>
        <dbReference type="Pfam" id="PF07940"/>
    </source>
</evidence>
<dbReference type="Proteomes" id="UP000635665">
    <property type="component" value="Unassembled WGS sequence"/>
</dbReference>
<name>A0ABS0TJM2_9FLAO</name>
<dbReference type="Pfam" id="PF07940">
    <property type="entry name" value="Hepar_II_III_C"/>
    <property type="match status" value="1"/>
</dbReference>
<accession>A0ABS0TJM2</accession>
<dbReference type="PANTHER" id="PTHR38045:SF1">
    <property type="entry name" value="HEPARINASE II_III-LIKE PROTEIN"/>
    <property type="match status" value="1"/>
</dbReference>
<gene>
    <name evidence="3" type="ORF">I6U50_14625</name>
</gene>
<dbReference type="PANTHER" id="PTHR38045">
    <property type="entry name" value="CHROMOSOME 1, WHOLE GENOME SHOTGUN SEQUENCE"/>
    <property type="match status" value="1"/>
</dbReference>
<comment type="subcellular location">
    <subcellularLocation>
        <location evidence="1">Cell envelope</location>
    </subcellularLocation>
</comment>
<dbReference type="RefSeq" id="WP_198639387.1">
    <property type="nucleotide sequence ID" value="NZ_JAEHNY010000015.1"/>
</dbReference>
<dbReference type="Gene3D" id="1.50.10.100">
    <property type="entry name" value="Chondroitin AC/alginate lyase"/>
    <property type="match status" value="1"/>
</dbReference>
<evidence type="ECO:0000313" key="3">
    <source>
        <dbReference type="EMBL" id="MBI6121258.1"/>
    </source>
</evidence>
<organism evidence="3 4">
    <name type="scientific">Salegentibacter maritimus</name>
    <dbReference type="NCBI Taxonomy" id="2794347"/>
    <lineage>
        <taxon>Bacteria</taxon>
        <taxon>Pseudomonadati</taxon>
        <taxon>Bacteroidota</taxon>
        <taxon>Flavobacteriia</taxon>
        <taxon>Flavobacteriales</taxon>
        <taxon>Flavobacteriaceae</taxon>
        <taxon>Salegentibacter</taxon>
    </lineage>
</organism>
<dbReference type="InterPro" id="IPR012480">
    <property type="entry name" value="Hepar_II_III_C"/>
</dbReference>
<protein>
    <submittedName>
        <fullName evidence="3">Heparinase II/III family protein</fullName>
    </submittedName>
</protein>
<sequence>MQKELQENSLSSWQNIELTGFTAASISEKLQELPESSKQEIRRKGEAALAYNWPIIPVTAYLEFVRSGDREIMQRYYRQRNKTLKNLVLAELLEGEKKYIDAIVNASWALCEQSSWVLSAHLPSQKAGAGVPDIQEPILDLGAGETSVNLGWVYHLFGTELDKISPLLKKRIFLEIDEKIIQPYVQRNDFWWMAFKENEFVNNWNPWVNYNVVLSTILLGDAVNNDLRKKVVKKSMRSVDNFINYYKQDGAADEGPNYWSHAGGKLLEYLELLKNVSKGHIDLGQEQIIQNIGTYIMDVHIVNKFYVNFADSSVRVKPNPALIYRYGLYINKPELMQFGAFVSQNTNFLDHPIIGSLDYSLNNLYIYKQLKNTAPLKENKLVSRFDETGVVIGRTSSNGKKGFFFAAKGGHNNESHNHNDVGSFVLYHQGEPLIVDVGVETYTAKTFSKDRYEIWTMQSDYHNLPKINNNSQAFGKEFSAKDESVKETSLGLKFRLDISEAYPKEAYSKKWVRNFELKRELPELIIEDSVEYNKIETPAIHNFMLAAPPKLVKKGKILLRQTDDKKVHFYYPPAKFKFDVEEIVLNDEKLLKDWQQEKLYRLVLTSRNIDELKEVSSFRILEE</sequence>
<feature type="domain" description="Heparinase II/III-like C-terminal" evidence="2">
    <location>
        <begin position="383"/>
        <end position="536"/>
    </location>
</feature>
<proteinExistence type="predicted"/>
<dbReference type="Gene3D" id="2.70.98.70">
    <property type="match status" value="1"/>
</dbReference>